<organism evidence="2 3">
    <name type="scientific">Larkinella arboricola</name>
    <dbReference type="NCBI Taxonomy" id="643671"/>
    <lineage>
        <taxon>Bacteria</taxon>
        <taxon>Pseudomonadati</taxon>
        <taxon>Bacteroidota</taxon>
        <taxon>Cytophagia</taxon>
        <taxon>Cytophagales</taxon>
        <taxon>Spirosomataceae</taxon>
        <taxon>Larkinella</taxon>
    </lineage>
</organism>
<comment type="caution">
    <text evidence="2">The sequence shown here is derived from an EMBL/GenBank/DDBJ whole genome shotgun (WGS) entry which is preliminary data.</text>
</comment>
<dbReference type="AlphaFoldDB" id="A0A327WQW9"/>
<gene>
    <name evidence="2" type="ORF">LX87_04578</name>
</gene>
<keyword evidence="1" id="KW-0812">Transmembrane</keyword>
<feature type="transmembrane region" description="Helical" evidence="1">
    <location>
        <begin position="111"/>
        <end position="131"/>
    </location>
</feature>
<accession>A0A327WQW9</accession>
<keyword evidence="1" id="KW-0472">Membrane</keyword>
<protein>
    <submittedName>
        <fullName evidence="2">Uncharacterized protein</fullName>
    </submittedName>
</protein>
<dbReference type="OrthoDB" id="1120881at2"/>
<evidence type="ECO:0000256" key="1">
    <source>
        <dbReference type="SAM" id="Phobius"/>
    </source>
</evidence>
<feature type="transmembrane region" description="Helical" evidence="1">
    <location>
        <begin position="24"/>
        <end position="50"/>
    </location>
</feature>
<evidence type="ECO:0000313" key="3">
    <source>
        <dbReference type="Proteomes" id="UP000248790"/>
    </source>
</evidence>
<keyword evidence="3" id="KW-1185">Reference proteome</keyword>
<sequence length="212" mass="23821">MTTYQEHLASLQEIRSLMQRSSRFTALSGLSGIVVGLLALVGVRLIQWFLNQRHTSYQDIYQKPLTQETGTFLATVILAVLVLALSSVLVLTWLKAQKARQSIWHHQGQRWFTTLCLPLAVGGVFCLVLLYHHLLFLLAPSMLIFYGLALIHSSKYTFSDIRYLGLGEIALGLLACFQIEYGLLAWAAGFGGLNILYGILLHYKYERNTSSL</sequence>
<feature type="transmembrane region" description="Helical" evidence="1">
    <location>
        <begin position="183"/>
        <end position="203"/>
    </location>
</feature>
<reference evidence="2 3" key="1">
    <citation type="submission" date="2018-06" db="EMBL/GenBank/DDBJ databases">
        <title>Genomic Encyclopedia of Archaeal and Bacterial Type Strains, Phase II (KMG-II): from individual species to whole genera.</title>
        <authorList>
            <person name="Goeker M."/>
        </authorList>
    </citation>
    <scope>NUCLEOTIDE SEQUENCE [LARGE SCALE GENOMIC DNA]</scope>
    <source>
        <strain evidence="2 3">DSM 21851</strain>
    </source>
</reference>
<proteinExistence type="predicted"/>
<dbReference type="Proteomes" id="UP000248790">
    <property type="component" value="Unassembled WGS sequence"/>
</dbReference>
<name>A0A327WQW9_LARAB</name>
<keyword evidence="1" id="KW-1133">Transmembrane helix</keyword>
<feature type="transmembrane region" description="Helical" evidence="1">
    <location>
        <begin position="70"/>
        <end position="91"/>
    </location>
</feature>
<dbReference type="RefSeq" id="WP_111630796.1">
    <property type="nucleotide sequence ID" value="NZ_QLMC01000006.1"/>
</dbReference>
<dbReference type="EMBL" id="QLMC01000006">
    <property type="protein sequence ID" value="RAJ93066.1"/>
    <property type="molecule type" value="Genomic_DNA"/>
</dbReference>
<evidence type="ECO:0000313" key="2">
    <source>
        <dbReference type="EMBL" id="RAJ93066.1"/>
    </source>
</evidence>